<gene>
    <name evidence="3" type="ORF">BD311DRAFT_456824</name>
</gene>
<sequence>MVRAVSIAPSTWLATLIWSFVKACSSSLALSGSAISHAWLMVSNSTLSIDSTFAVKITDFTVRTCCIQTSKDSHLVQRPRSHFGPRDTTATPRSGTRSNSSTTGTTEPRFLLRICHHPRHEHSRGLAANETNVLFPR</sequence>
<protein>
    <recommendedName>
        <fullName evidence="4">Secreted protein</fullName>
    </recommendedName>
</protein>
<feature type="chain" id="PRO_5020508457" description="Secreted protein" evidence="2">
    <location>
        <begin position="24"/>
        <end position="137"/>
    </location>
</feature>
<feature type="compositionally biased region" description="Low complexity" evidence="1">
    <location>
        <begin position="91"/>
        <end position="105"/>
    </location>
</feature>
<evidence type="ECO:0000256" key="1">
    <source>
        <dbReference type="SAM" id="MobiDB-lite"/>
    </source>
</evidence>
<organism evidence="3">
    <name type="scientific">Dichomitus squalens</name>
    <dbReference type="NCBI Taxonomy" id="114155"/>
    <lineage>
        <taxon>Eukaryota</taxon>
        <taxon>Fungi</taxon>
        <taxon>Dikarya</taxon>
        <taxon>Basidiomycota</taxon>
        <taxon>Agaricomycotina</taxon>
        <taxon>Agaricomycetes</taxon>
        <taxon>Polyporales</taxon>
        <taxon>Polyporaceae</taxon>
        <taxon>Dichomitus</taxon>
    </lineage>
</organism>
<proteinExistence type="predicted"/>
<dbReference type="AlphaFoldDB" id="A0A4V6MVV7"/>
<evidence type="ECO:0000313" key="3">
    <source>
        <dbReference type="EMBL" id="TBU26203.1"/>
    </source>
</evidence>
<accession>A0A4V6MVV7</accession>
<keyword evidence="2" id="KW-0732">Signal</keyword>
<dbReference type="Proteomes" id="UP000292957">
    <property type="component" value="Unassembled WGS sequence"/>
</dbReference>
<feature type="region of interest" description="Disordered" evidence="1">
    <location>
        <begin position="76"/>
        <end position="105"/>
    </location>
</feature>
<reference evidence="3" key="1">
    <citation type="submission" date="2019-01" db="EMBL/GenBank/DDBJ databases">
        <title>Draft genome sequences of three monokaryotic isolates of the white-rot basidiomycete fungus Dichomitus squalens.</title>
        <authorList>
            <consortium name="DOE Joint Genome Institute"/>
            <person name="Lopez S.C."/>
            <person name="Andreopoulos B."/>
            <person name="Pangilinan J."/>
            <person name="Lipzen A."/>
            <person name="Riley R."/>
            <person name="Ahrendt S."/>
            <person name="Ng V."/>
            <person name="Barry K."/>
            <person name="Daum C."/>
            <person name="Grigoriev I.V."/>
            <person name="Hilden K.S."/>
            <person name="Makela M.R."/>
            <person name="de Vries R.P."/>
        </authorList>
    </citation>
    <scope>NUCLEOTIDE SEQUENCE [LARGE SCALE GENOMIC DNA]</scope>
    <source>
        <strain evidence="3">OM18370.1</strain>
    </source>
</reference>
<dbReference type="EMBL" id="ML143449">
    <property type="protein sequence ID" value="TBU26203.1"/>
    <property type="molecule type" value="Genomic_DNA"/>
</dbReference>
<feature type="signal peptide" evidence="2">
    <location>
        <begin position="1"/>
        <end position="23"/>
    </location>
</feature>
<evidence type="ECO:0000256" key="2">
    <source>
        <dbReference type="SAM" id="SignalP"/>
    </source>
</evidence>
<evidence type="ECO:0008006" key="4">
    <source>
        <dbReference type="Google" id="ProtNLM"/>
    </source>
</evidence>
<name>A0A4V6MVV7_9APHY</name>